<dbReference type="InterPro" id="IPR026045">
    <property type="entry name" value="Ferric-bd"/>
</dbReference>
<name>A0A211ZEQ5_9PROT</name>
<evidence type="ECO:0000256" key="3">
    <source>
        <dbReference type="PIRSR" id="PIRSR002825-1"/>
    </source>
</evidence>
<feature type="binding site" evidence="3">
    <location>
        <position position="43"/>
    </location>
    <ligand>
        <name>Fe cation</name>
        <dbReference type="ChEBI" id="CHEBI:24875"/>
    </ligand>
</feature>
<dbReference type="GO" id="GO:0030288">
    <property type="term" value="C:outer membrane-bounded periplasmic space"/>
    <property type="evidence" value="ECO:0007669"/>
    <property type="project" value="TreeGrafter"/>
</dbReference>
<dbReference type="Proteomes" id="UP000196655">
    <property type="component" value="Unassembled WGS sequence"/>
</dbReference>
<keyword evidence="3" id="KW-0479">Metal-binding</keyword>
<reference evidence="6" key="1">
    <citation type="submission" date="2017-05" db="EMBL/GenBank/DDBJ databases">
        <authorList>
            <person name="Macchi M."/>
            <person name="Festa S."/>
            <person name="Coppotelli B.M."/>
            <person name="Morelli I.S."/>
        </authorList>
    </citation>
    <scope>NUCLEOTIDE SEQUENCE [LARGE SCALE GENOMIC DNA]</scope>
    <source>
        <strain evidence="6">I</strain>
    </source>
</reference>
<dbReference type="Pfam" id="PF13343">
    <property type="entry name" value="SBP_bac_6"/>
    <property type="match status" value="1"/>
</dbReference>
<dbReference type="CDD" id="cd13543">
    <property type="entry name" value="PBP2_Fbp"/>
    <property type="match status" value="1"/>
</dbReference>
<gene>
    <name evidence="5" type="ORF">BWR60_28125</name>
</gene>
<protein>
    <submittedName>
        <fullName evidence="5">Iron ABC transporter substrate-binding protein</fullName>
    </submittedName>
</protein>
<comment type="similarity">
    <text evidence="1">Belongs to the bacterial solute-binding protein 1 family.</text>
</comment>
<feature type="binding site" evidence="3">
    <location>
        <position position="227"/>
    </location>
    <ligand>
        <name>Fe cation</name>
        <dbReference type="ChEBI" id="CHEBI:24875"/>
    </ligand>
</feature>
<dbReference type="RefSeq" id="WP_088155248.1">
    <property type="nucleotide sequence ID" value="NZ_NHON01000080.1"/>
</dbReference>
<evidence type="ECO:0000256" key="1">
    <source>
        <dbReference type="ARBA" id="ARBA00008520"/>
    </source>
</evidence>
<evidence type="ECO:0000256" key="2">
    <source>
        <dbReference type="ARBA" id="ARBA00022729"/>
    </source>
</evidence>
<evidence type="ECO:0000313" key="6">
    <source>
        <dbReference type="Proteomes" id="UP000196655"/>
    </source>
</evidence>
<feature type="binding site" evidence="3">
    <location>
        <position position="228"/>
    </location>
    <ligand>
        <name>Fe cation</name>
        <dbReference type="ChEBI" id="CHEBI:24875"/>
    </ligand>
</feature>
<dbReference type="GO" id="GO:0046872">
    <property type="term" value="F:metal ion binding"/>
    <property type="evidence" value="ECO:0007669"/>
    <property type="project" value="UniProtKB-KW"/>
</dbReference>
<evidence type="ECO:0000256" key="4">
    <source>
        <dbReference type="SAM" id="SignalP"/>
    </source>
</evidence>
<dbReference type="Gene3D" id="3.40.190.10">
    <property type="entry name" value="Periplasmic binding protein-like II"/>
    <property type="match status" value="2"/>
</dbReference>
<organism evidence="5 6">
    <name type="scientific">Inquilinus limosus</name>
    <dbReference type="NCBI Taxonomy" id="171674"/>
    <lineage>
        <taxon>Bacteria</taxon>
        <taxon>Pseudomonadati</taxon>
        <taxon>Pseudomonadota</taxon>
        <taxon>Alphaproteobacteria</taxon>
        <taxon>Rhodospirillales</taxon>
        <taxon>Rhodospirillaceae</taxon>
        <taxon>Inquilinus</taxon>
    </lineage>
</organism>
<sequence length="341" mass="36116">MRSIARSLAGVAALATILLAVPAVLTAPAAAQDDGITVYNAQHESLTKAWAEGFTKETGIKVTLRNGSDTELGNQLVQEGAASPADVFLTENSPSMVLVDNAGLFAPLDQDVLSQVPETFRPSHGRWVGIAARSTVFAYDKTRLKPEQLPKSLLDLADPAWKGRWGASPSGADFQAIVSALLVLKGEQATADWLKAMKANFLPFRGNSTAMKAVNAGQVEGAVIYHYYYFGDQAKTGENSKNVELHYFRNQDPGAFVSISGGGVLASSKHQQQAQAFLKWITGKGGQDVLKDGDSFEYAVGAGAASNPKLVPLADLQAPKVEPSALNSKAVTDLMTQAGLL</sequence>
<proteinExistence type="inferred from homology"/>
<keyword evidence="3" id="KW-0408">Iron</keyword>
<dbReference type="PANTHER" id="PTHR30006">
    <property type="entry name" value="THIAMINE-BINDING PERIPLASMIC PROTEIN-RELATED"/>
    <property type="match status" value="1"/>
</dbReference>
<feature type="signal peptide" evidence="4">
    <location>
        <begin position="1"/>
        <end position="31"/>
    </location>
</feature>
<dbReference type="PANTHER" id="PTHR30006:SF15">
    <property type="entry name" value="IRON-UTILIZATION PERIPLASMIC PROTEIN"/>
    <property type="match status" value="1"/>
</dbReference>
<dbReference type="EMBL" id="NHON01000080">
    <property type="protein sequence ID" value="OWJ63769.1"/>
    <property type="molecule type" value="Genomic_DNA"/>
</dbReference>
<comment type="caution">
    <text evidence="5">The sequence shown here is derived from an EMBL/GenBank/DDBJ whole genome shotgun (WGS) entry which is preliminary data.</text>
</comment>
<feature type="chain" id="PRO_5012194245" evidence="4">
    <location>
        <begin position="32"/>
        <end position="341"/>
    </location>
</feature>
<feature type="binding site" evidence="3">
    <location>
        <position position="91"/>
    </location>
    <ligand>
        <name>Fe cation</name>
        <dbReference type="ChEBI" id="CHEBI:24875"/>
    </ligand>
</feature>
<dbReference type="PIRSF" id="PIRSF002825">
    <property type="entry name" value="CfbpA"/>
    <property type="match status" value="1"/>
</dbReference>
<dbReference type="OrthoDB" id="9769567at2"/>
<accession>A0A211ZEQ5</accession>
<dbReference type="AlphaFoldDB" id="A0A211ZEQ5"/>
<dbReference type="SUPFAM" id="SSF53850">
    <property type="entry name" value="Periplasmic binding protein-like II"/>
    <property type="match status" value="1"/>
</dbReference>
<keyword evidence="2 4" id="KW-0732">Signal</keyword>
<keyword evidence="6" id="KW-1185">Reference proteome</keyword>
<evidence type="ECO:0000313" key="5">
    <source>
        <dbReference type="EMBL" id="OWJ63769.1"/>
    </source>
</evidence>